<keyword evidence="1" id="KW-0732">Signal</keyword>
<evidence type="ECO:0000313" key="4">
    <source>
        <dbReference type="Proteomes" id="UP000321820"/>
    </source>
</evidence>
<dbReference type="Pfam" id="PF08924">
    <property type="entry name" value="Rv2525c_GlyHyd-like"/>
    <property type="match status" value="1"/>
</dbReference>
<evidence type="ECO:0000256" key="1">
    <source>
        <dbReference type="SAM" id="SignalP"/>
    </source>
</evidence>
<dbReference type="RefSeq" id="WP_147645831.1">
    <property type="nucleotide sequence ID" value="NZ_CP042806.1"/>
</dbReference>
<organism evidence="3 4">
    <name type="scientific">Terriglobus albidus</name>
    <dbReference type="NCBI Taxonomy" id="1592106"/>
    <lineage>
        <taxon>Bacteria</taxon>
        <taxon>Pseudomonadati</taxon>
        <taxon>Acidobacteriota</taxon>
        <taxon>Terriglobia</taxon>
        <taxon>Terriglobales</taxon>
        <taxon>Acidobacteriaceae</taxon>
        <taxon>Terriglobus</taxon>
    </lineage>
</organism>
<proteinExistence type="predicted"/>
<protein>
    <submittedName>
        <fullName evidence="3">DUF1906 domain-containing protein</fullName>
    </submittedName>
</protein>
<evidence type="ECO:0000259" key="2">
    <source>
        <dbReference type="Pfam" id="PF08924"/>
    </source>
</evidence>
<dbReference type="KEGG" id="talb:FTW19_00930"/>
<sequence>MISRKFRWFLLALTMGASTLAHAQEKLGFDRNDYPGDAALRAAKSRFAFTGYWLNNPPEETRNTWVGKRETIRGMGYGFLILWNGKRDVEIKAAGRRGLKPEALGKREGIAAVAAARREGFPAGAVIFLDLEDGGRMLEEQRAYTLGWTEVVAAAGYTPGAYCSGRPVDEGGGVHITTAEDISAWVKKLKLHEVVLWVAQDACAPVGPAPGCVLNVPKLSDSGTPNATVWQFAQSPQRLEITASCAKTYARDGECYVPEMPGIHLDLNVSNSSDPSRGR</sequence>
<accession>A0A5B9E305</accession>
<dbReference type="EMBL" id="CP042806">
    <property type="protein sequence ID" value="QEE26693.1"/>
    <property type="molecule type" value="Genomic_DNA"/>
</dbReference>
<reference evidence="3 4" key="1">
    <citation type="submission" date="2019-08" db="EMBL/GenBank/DDBJ databases">
        <title>Complete genome sequence of Terriglobus albidus strain ORNL.</title>
        <authorList>
            <person name="Podar M."/>
        </authorList>
    </citation>
    <scope>NUCLEOTIDE SEQUENCE [LARGE SCALE GENOMIC DNA]</scope>
    <source>
        <strain evidence="3 4">ORNL</strain>
    </source>
</reference>
<dbReference type="InterPro" id="IPR015020">
    <property type="entry name" value="Rv2525c-like_Glyco_Hydro-like"/>
</dbReference>
<dbReference type="SUPFAM" id="SSF51445">
    <property type="entry name" value="(Trans)glycosidases"/>
    <property type="match status" value="1"/>
</dbReference>
<dbReference type="Proteomes" id="UP000321820">
    <property type="component" value="Chromosome"/>
</dbReference>
<name>A0A5B9E305_9BACT</name>
<keyword evidence="4" id="KW-1185">Reference proteome</keyword>
<evidence type="ECO:0000313" key="3">
    <source>
        <dbReference type="EMBL" id="QEE26693.1"/>
    </source>
</evidence>
<gene>
    <name evidence="3" type="ORF">FTW19_00930</name>
</gene>
<feature type="domain" description="Rv2525c-like glycoside hydrolase-like" evidence="2">
    <location>
        <begin position="66"/>
        <end position="188"/>
    </location>
</feature>
<dbReference type="InterPro" id="IPR017853">
    <property type="entry name" value="GH"/>
</dbReference>
<feature type="chain" id="PRO_5022889535" evidence="1">
    <location>
        <begin position="24"/>
        <end position="279"/>
    </location>
</feature>
<feature type="signal peptide" evidence="1">
    <location>
        <begin position="1"/>
        <end position="23"/>
    </location>
</feature>
<dbReference type="AlphaFoldDB" id="A0A5B9E305"/>
<dbReference type="OrthoDB" id="115128at2"/>
<dbReference type="Gene3D" id="3.20.20.80">
    <property type="entry name" value="Glycosidases"/>
    <property type="match status" value="1"/>
</dbReference>